<dbReference type="Pfam" id="PF02826">
    <property type="entry name" value="2-Hacid_dh_C"/>
    <property type="match status" value="1"/>
</dbReference>
<evidence type="ECO:0000256" key="1">
    <source>
        <dbReference type="ARBA" id="ARBA00005854"/>
    </source>
</evidence>
<keyword evidence="6" id="KW-0670">Pyruvate</keyword>
<comment type="caution">
    <text evidence="6">The sequence shown here is derived from an EMBL/GenBank/DDBJ whole genome shotgun (WGS) entry which is preliminary data.</text>
</comment>
<reference evidence="6" key="1">
    <citation type="submission" date="2019-08" db="EMBL/GenBank/DDBJ databases">
        <authorList>
            <person name="Kucharzyk K."/>
            <person name="Murdoch R.W."/>
            <person name="Higgins S."/>
            <person name="Loffler F."/>
        </authorList>
    </citation>
    <scope>NUCLEOTIDE SEQUENCE</scope>
</reference>
<dbReference type="AlphaFoldDB" id="A0A644YRP9"/>
<sequence length="318" mass="34101">MQKVVVAQATNENILIPLRERAEVVVISNNDTSALLAACADAECLQVGTWIKITEEFLAGCPRLKVISRTGVGVDNVDVEAASRRGILVLNTPQANTLSVAEHTMALILALVKQLMVLDAHTRAGDFEIRRKNLPMDLDGKTLGLIGFGSIGRLSAQKANAAFGMRILAYDPFVTQAEPYVHLAADYSEVVVNSDFVSIHLPLLPETRNLFDAAMIAQMKRGAFLINTSRGGIVDEQALCAALESGALGGAALDVFESEPPKPDSPLMRAPNLIMTPHAAALTKECVLRVAQTAAEGIADYLDGKRPRFIYNAKALGL</sequence>
<protein>
    <submittedName>
        <fullName evidence="6">Hydroxypyruvate reductase</fullName>
        <ecNumber evidence="6">1.1.1.81</ecNumber>
    </submittedName>
</protein>
<dbReference type="InterPro" id="IPR006139">
    <property type="entry name" value="D-isomer_2_OHA_DH_cat_dom"/>
</dbReference>
<dbReference type="Gene3D" id="3.40.50.720">
    <property type="entry name" value="NAD(P)-binding Rossmann-like Domain"/>
    <property type="match status" value="2"/>
</dbReference>
<dbReference type="GO" id="GO:0051287">
    <property type="term" value="F:NAD binding"/>
    <property type="evidence" value="ECO:0007669"/>
    <property type="project" value="InterPro"/>
</dbReference>
<dbReference type="InterPro" id="IPR006140">
    <property type="entry name" value="D-isomer_DH_NAD-bd"/>
</dbReference>
<evidence type="ECO:0000256" key="3">
    <source>
        <dbReference type="ARBA" id="ARBA00023027"/>
    </source>
</evidence>
<dbReference type="CDD" id="cd12173">
    <property type="entry name" value="PGDH_4"/>
    <property type="match status" value="1"/>
</dbReference>
<dbReference type="PROSITE" id="PS00671">
    <property type="entry name" value="D_2_HYDROXYACID_DH_3"/>
    <property type="match status" value="1"/>
</dbReference>
<dbReference type="SUPFAM" id="SSF52283">
    <property type="entry name" value="Formate/glycerate dehydrogenase catalytic domain-like"/>
    <property type="match status" value="1"/>
</dbReference>
<comment type="similarity">
    <text evidence="1">Belongs to the D-isomer specific 2-hydroxyacid dehydrogenase family.</text>
</comment>
<dbReference type="SUPFAM" id="SSF51735">
    <property type="entry name" value="NAD(P)-binding Rossmann-fold domains"/>
    <property type="match status" value="1"/>
</dbReference>
<evidence type="ECO:0000259" key="5">
    <source>
        <dbReference type="Pfam" id="PF02826"/>
    </source>
</evidence>
<dbReference type="PANTHER" id="PTHR43761:SF1">
    <property type="entry name" value="D-ISOMER SPECIFIC 2-HYDROXYACID DEHYDROGENASE CATALYTIC DOMAIN-CONTAINING PROTEIN-RELATED"/>
    <property type="match status" value="1"/>
</dbReference>
<keyword evidence="3" id="KW-0520">NAD</keyword>
<evidence type="ECO:0000259" key="4">
    <source>
        <dbReference type="Pfam" id="PF00389"/>
    </source>
</evidence>
<keyword evidence="2 6" id="KW-0560">Oxidoreductase</keyword>
<organism evidence="6">
    <name type="scientific">bioreactor metagenome</name>
    <dbReference type="NCBI Taxonomy" id="1076179"/>
    <lineage>
        <taxon>unclassified sequences</taxon>
        <taxon>metagenomes</taxon>
        <taxon>ecological metagenomes</taxon>
    </lineage>
</organism>
<dbReference type="PANTHER" id="PTHR43761">
    <property type="entry name" value="D-ISOMER SPECIFIC 2-HYDROXYACID DEHYDROGENASE FAMILY PROTEIN (AFU_ORTHOLOGUE AFUA_1G13630)"/>
    <property type="match status" value="1"/>
</dbReference>
<evidence type="ECO:0000256" key="2">
    <source>
        <dbReference type="ARBA" id="ARBA00023002"/>
    </source>
</evidence>
<dbReference type="InterPro" id="IPR050418">
    <property type="entry name" value="D-iso_2-hydroxyacid_DH_PdxB"/>
</dbReference>
<dbReference type="PROSITE" id="PS00670">
    <property type="entry name" value="D_2_HYDROXYACID_DH_2"/>
    <property type="match status" value="1"/>
</dbReference>
<dbReference type="GO" id="GO:0016618">
    <property type="term" value="F:hydroxypyruvate reductase [NAD(P)H] activity"/>
    <property type="evidence" value="ECO:0007669"/>
    <property type="project" value="UniProtKB-EC"/>
</dbReference>
<evidence type="ECO:0000313" key="6">
    <source>
        <dbReference type="EMBL" id="MPM29153.1"/>
    </source>
</evidence>
<dbReference type="EC" id="1.1.1.81" evidence="6"/>
<dbReference type="Pfam" id="PF00389">
    <property type="entry name" value="2-Hacid_dh"/>
    <property type="match status" value="1"/>
</dbReference>
<name>A0A644YRP9_9ZZZZ</name>
<feature type="domain" description="D-isomer specific 2-hydroxyacid dehydrogenase NAD-binding" evidence="5">
    <location>
        <begin position="105"/>
        <end position="280"/>
    </location>
</feature>
<accession>A0A644YRP9</accession>
<dbReference type="InterPro" id="IPR029753">
    <property type="entry name" value="D-isomer_DH_CS"/>
</dbReference>
<proteinExistence type="inferred from homology"/>
<dbReference type="EMBL" id="VSSQ01005438">
    <property type="protein sequence ID" value="MPM29153.1"/>
    <property type="molecule type" value="Genomic_DNA"/>
</dbReference>
<dbReference type="FunFam" id="3.40.50.720:FF:000203">
    <property type="entry name" value="D-3-phosphoglycerate dehydrogenase (SerA)"/>
    <property type="match status" value="1"/>
</dbReference>
<dbReference type="InterPro" id="IPR036291">
    <property type="entry name" value="NAD(P)-bd_dom_sf"/>
</dbReference>
<gene>
    <name evidence="6" type="ORF">SDC9_75693</name>
</gene>
<feature type="domain" description="D-isomer specific 2-hydroxyacid dehydrogenase catalytic" evidence="4">
    <location>
        <begin position="6"/>
        <end position="309"/>
    </location>
</feature>